<comment type="caution">
    <text evidence="2">The sequence shown here is derived from an EMBL/GenBank/DDBJ whole genome shotgun (WGS) entry which is preliminary data.</text>
</comment>
<reference evidence="2 3" key="1">
    <citation type="submission" date="2020-08" db="EMBL/GenBank/DDBJ databases">
        <title>Genomic Encyclopedia of Type Strains, Phase IV (KMG-IV): sequencing the most valuable type-strain genomes for metagenomic binning, comparative biology and taxonomic classification.</title>
        <authorList>
            <person name="Goeker M."/>
        </authorList>
    </citation>
    <scope>NUCLEOTIDE SEQUENCE [LARGE SCALE GENOMIC DNA]</scope>
    <source>
        <strain evidence="2 3">DSM 102189</strain>
    </source>
</reference>
<feature type="transmembrane region" description="Helical" evidence="1">
    <location>
        <begin position="40"/>
        <end position="59"/>
    </location>
</feature>
<proteinExistence type="predicted"/>
<evidence type="ECO:0000313" key="2">
    <source>
        <dbReference type="EMBL" id="MBB6229029.1"/>
    </source>
</evidence>
<keyword evidence="1" id="KW-0812">Transmembrane</keyword>
<keyword evidence="3" id="KW-1185">Reference proteome</keyword>
<dbReference type="AlphaFoldDB" id="A0A841L7P7"/>
<dbReference type="Proteomes" id="UP000538147">
    <property type="component" value="Unassembled WGS sequence"/>
</dbReference>
<feature type="transmembrane region" description="Helical" evidence="1">
    <location>
        <begin position="65"/>
        <end position="82"/>
    </location>
</feature>
<feature type="transmembrane region" description="Helical" evidence="1">
    <location>
        <begin position="162"/>
        <end position="180"/>
    </location>
</feature>
<sequence length="211" mass="23686">MNDDFDALKESWVALGSEDAVSEGQQLSRRAIRRVRIREIFEMVLTVVVSVYVAVRAAADPHPESIMLAAGIIGLLGWTSIHRYRQSRGRWRDTGAERMAFLEREMLFTRIDLRRALLSIAAIVPLFGLALLFGQRQAMMLGAANGIVEPVARLLDEPGGKAAALALLLLLLFHLVRSALVSRRALIHLRAMSDEYRREAERDRIGDVSRR</sequence>
<protein>
    <submittedName>
        <fullName evidence="2">Uncharacterized protein</fullName>
    </submittedName>
</protein>
<feature type="transmembrane region" description="Helical" evidence="1">
    <location>
        <begin position="116"/>
        <end position="134"/>
    </location>
</feature>
<evidence type="ECO:0000313" key="3">
    <source>
        <dbReference type="Proteomes" id="UP000538147"/>
    </source>
</evidence>
<dbReference type="EMBL" id="JACIIV010000030">
    <property type="protein sequence ID" value="MBB6229029.1"/>
    <property type="molecule type" value="Genomic_DNA"/>
</dbReference>
<gene>
    <name evidence="2" type="ORF">FHS79_003227</name>
</gene>
<evidence type="ECO:0000256" key="1">
    <source>
        <dbReference type="SAM" id="Phobius"/>
    </source>
</evidence>
<accession>A0A841L7P7</accession>
<name>A0A841L7P7_9SPHN</name>
<keyword evidence="1" id="KW-1133">Transmembrane helix</keyword>
<dbReference type="RefSeq" id="WP_184202389.1">
    <property type="nucleotide sequence ID" value="NZ_BMOX01000027.1"/>
</dbReference>
<keyword evidence="1" id="KW-0472">Membrane</keyword>
<organism evidence="2 3">
    <name type="scientific">Polymorphobacter multimanifer</name>
    <dbReference type="NCBI Taxonomy" id="1070431"/>
    <lineage>
        <taxon>Bacteria</taxon>
        <taxon>Pseudomonadati</taxon>
        <taxon>Pseudomonadota</taxon>
        <taxon>Alphaproteobacteria</taxon>
        <taxon>Sphingomonadales</taxon>
        <taxon>Sphingosinicellaceae</taxon>
        <taxon>Polymorphobacter</taxon>
    </lineage>
</organism>